<proteinExistence type="predicted"/>
<feature type="non-terminal residue" evidence="2">
    <location>
        <position position="119"/>
    </location>
</feature>
<evidence type="ECO:0000256" key="1">
    <source>
        <dbReference type="SAM" id="MobiDB-lite"/>
    </source>
</evidence>
<name>A0A3S5CNS5_9PLAT</name>
<evidence type="ECO:0000313" key="3">
    <source>
        <dbReference type="Proteomes" id="UP000784294"/>
    </source>
</evidence>
<evidence type="ECO:0000313" key="2">
    <source>
        <dbReference type="EMBL" id="VEL24097.1"/>
    </source>
</evidence>
<comment type="caution">
    <text evidence="2">The sequence shown here is derived from an EMBL/GenBank/DDBJ whole genome shotgun (WGS) entry which is preliminary data.</text>
</comment>
<feature type="region of interest" description="Disordered" evidence="1">
    <location>
        <begin position="87"/>
        <end position="106"/>
    </location>
</feature>
<dbReference type="Proteomes" id="UP000784294">
    <property type="component" value="Unassembled WGS sequence"/>
</dbReference>
<reference evidence="2" key="1">
    <citation type="submission" date="2018-11" db="EMBL/GenBank/DDBJ databases">
        <authorList>
            <consortium name="Pathogen Informatics"/>
        </authorList>
    </citation>
    <scope>NUCLEOTIDE SEQUENCE</scope>
</reference>
<accession>A0A3S5CNS5</accession>
<dbReference type="AlphaFoldDB" id="A0A3S5CNS5"/>
<sequence length="119" mass="13398">MQLPVLHQRQFKGKKKVSSVCIRSERDLKRKLKVKPNVCKTTRFDGKASDTHFPAKCKSPQHALPPKTARDPAILNLVKMCCFSSGRLSRGGHKSESESRGNWQHQSRFPVCLASAEPE</sequence>
<organism evidence="2 3">
    <name type="scientific">Protopolystoma xenopodis</name>
    <dbReference type="NCBI Taxonomy" id="117903"/>
    <lineage>
        <taxon>Eukaryota</taxon>
        <taxon>Metazoa</taxon>
        <taxon>Spiralia</taxon>
        <taxon>Lophotrochozoa</taxon>
        <taxon>Platyhelminthes</taxon>
        <taxon>Monogenea</taxon>
        <taxon>Polyopisthocotylea</taxon>
        <taxon>Polystomatidea</taxon>
        <taxon>Polystomatidae</taxon>
        <taxon>Protopolystoma</taxon>
    </lineage>
</organism>
<keyword evidence="3" id="KW-1185">Reference proteome</keyword>
<dbReference type="EMBL" id="CAAALY010065862">
    <property type="protein sequence ID" value="VEL24097.1"/>
    <property type="molecule type" value="Genomic_DNA"/>
</dbReference>
<gene>
    <name evidence="2" type="ORF">PXEA_LOCUS17537</name>
</gene>
<protein>
    <submittedName>
        <fullName evidence="2">Uncharacterized protein</fullName>
    </submittedName>
</protein>